<protein>
    <submittedName>
        <fullName evidence="2">Uncharacterized protein</fullName>
    </submittedName>
</protein>
<evidence type="ECO:0000313" key="3">
    <source>
        <dbReference type="Proteomes" id="UP001600109"/>
    </source>
</evidence>
<keyword evidence="1" id="KW-0812">Transmembrane</keyword>
<feature type="transmembrane region" description="Helical" evidence="1">
    <location>
        <begin position="41"/>
        <end position="64"/>
    </location>
</feature>
<keyword evidence="3" id="KW-1185">Reference proteome</keyword>
<feature type="transmembrane region" description="Helical" evidence="1">
    <location>
        <begin position="16"/>
        <end position="35"/>
    </location>
</feature>
<organism evidence="2 3">
    <name type="scientific">Flavobacterium xylosi</name>
    <dbReference type="NCBI Taxonomy" id="3230415"/>
    <lineage>
        <taxon>Bacteria</taxon>
        <taxon>Pseudomonadati</taxon>
        <taxon>Bacteroidota</taxon>
        <taxon>Flavobacteriia</taxon>
        <taxon>Flavobacteriales</taxon>
        <taxon>Flavobacteriaceae</taxon>
        <taxon>Flavobacterium</taxon>
    </lineage>
</organism>
<dbReference type="EMBL" id="JBHZPZ010000017">
    <property type="protein sequence ID" value="MFE3869087.1"/>
    <property type="molecule type" value="Genomic_DNA"/>
</dbReference>
<gene>
    <name evidence="2" type="ORF">ACFX5E_13540</name>
</gene>
<name>A0ABW6HZE1_9FLAO</name>
<comment type="caution">
    <text evidence="2">The sequence shown here is derived from an EMBL/GenBank/DDBJ whole genome shotgun (WGS) entry which is preliminary data.</text>
</comment>
<accession>A0ABW6HZE1</accession>
<dbReference type="RefSeq" id="WP_379855694.1">
    <property type="nucleotide sequence ID" value="NZ_JBHZPZ010000017.1"/>
</dbReference>
<evidence type="ECO:0000256" key="1">
    <source>
        <dbReference type="SAM" id="Phobius"/>
    </source>
</evidence>
<sequence>MNEFLKLNKEFLIKSYYWFSGILTTGFLLYLCFFYKEVTLYLIVIILILTILILPFFVLSVWTYDWNRKRKYINRIVKQNPYSELEKIGFNKKTLIENHNSLKDYVPFGEINGIQIILNVDIRKSKVVEFTTYCNTFNLNSKQFSEKFNELKHKNIELSFYSLTMKIDTKREKISIQNLEMMLSELTHIVKINKFEPILITEFKNE</sequence>
<evidence type="ECO:0000313" key="2">
    <source>
        <dbReference type="EMBL" id="MFE3869087.1"/>
    </source>
</evidence>
<reference evidence="2 3" key="1">
    <citation type="submission" date="2024-06" db="EMBL/GenBank/DDBJ databases">
        <title>Flavobacterium spp. isolated from glacier.</title>
        <authorList>
            <person name="Han D."/>
        </authorList>
    </citation>
    <scope>NUCLEOTIDE SEQUENCE [LARGE SCALE GENOMIC DNA]</scope>
    <source>
        <strain evidence="2 3">LS2P90</strain>
    </source>
</reference>
<proteinExistence type="predicted"/>
<dbReference type="Proteomes" id="UP001600109">
    <property type="component" value="Unassembled WGS sequence"/>
</dbReference>
<keyword evidence="1" id="KW-1133">Transmembrane helix</keyword>
<keyword evidence="1" id="KW-0472">Membrane</keyword>